<dbReference type="AlphaFoldDB" id="A0A1T5I0G9"/>
<dbReference type="OrthoDB" id="88903at2"/>
<sequence length="101" mass="11491">MKNLVTLQIIEQLKDTSHPPIVLLDGAWGVGKTYLIENGIKPQIELDKACFGDFHYLSAYGMRSVTDFQDQVVSLYLSKQKECSDYIRKTEKDRTAITFSS</sequence>
<dbReference type="Pfam" id="PF07693">
    <property type="entry name" value="KAP_NTPase"/>
    <property type="match status" value="1"/>
</dbReference>
<accession>A0A1T5I0G9</accession>
<name>A0A1T5I0G9_9GAMM</name>
<dbReference type="RefSeq" id="WP_080157513.1">
    <property type="nucleotide sequence ID" value="NZ_FUZI01000003.1"/>
</dbReference>
<dbReference type="Proteomes" id="UP000189966">
    <property type="component" value="Unassembled WGS sequence"/>
</dbReference>
<feature type="domain" description="KAP NTPase" evidence="1">
    <location>
        <begin position="7"/>
        <end position="66"/>
    </location>
</feature>
<dbReference type="EMBL" id="FUZI01000003">
    <property type="protein sequence ID" value="SKC32544.1"/>
    <property type="molecule type" value="Genomic_DNA"/>
</dbReference>
<evidence type="ECO:0000313" key="3">
    <source>
        <dbReference type="Proteomes" id="UP000189966"/>
    </source>
</evidence>
<proteinExistence type="predicted"/>
<dbReference type="InterPro" id="IPR011646">
    <property type="entry name" value="KAP_P-loop"/>
</dbReference>
<evidence type="ECO:0000313" key="2">
    <source>
        <dbReference type="EMBL" id="SKC32544.1"/>
    </source>
</evidence>
<organism evidence="2 3">
    <name type="scientific">Photobacterium piscicola</name>
    <dbReference type="NCBI Taxonomy" id="1378299"/>
    <lineage>
        <taxon>Bacteria</taxon>
        <taxon>Pseudomonadati</taxon>
        <taxon>Pseudomonadota</taxon>
        <taxon>Gammaproteobacteria</taxon>
        <taxon>Vibrionales</taxon>
        <taxon>Vibrionaceae</taxon>
        <taxon>Photobacterium</taxon>
    </lineage>
</organism>
<gene>
    <name evidence="2" type="ORF">CZ809_02060</name>
</gene>
<evidence type="ECO:0000259" key="1">
    <source>
        <dbReference type="Pfam" id="PF07693"/>
    </source>
</evidence>
<dbReference type="InterPro" id="IPR027417">
    <property type="entry name" value="P-loop_NTPase"/>
</dbReference>
<dbReference type="SUPFAM" id="SSF52540">
    <property type="entry name" value="P-loop containing nucleoside triphosphate hydrolases"/>
    <property type="match status" value="1"/>
</dbReference>
<reference evidence="2 3" key="1">
    <citation type="submission" date="2017-02" db="EMBL/GenBank/DDBJ databases">
        <authorList>
            <person name="Peterson S.W."/>
        </authorList>
    </citation>
    <scope>NUCLEOTIDE SEQUENCE [LARGE SCALE GENOMIC DNA]</scope>
    <source>
        <strain evidence="3">type strain: NCCB 100098</strain>
    </source>
</reference>
<protein>
    <recommendedName>
        <fullName evidence="1">KAP NTPase domain-containing protein</fullName>
    </recommendedName>
</protein>